<gene>
    <name evidence="2" type="ORF">SAMN02745207_01424</name>
</gene>
<dbReference type="AlphaFoldDB" id="A0A1M5TQ17"/>
<organism evidence="2 3">
    <name type="scientific">Clostridium grantii DSM 8605</name>
    <dbReference type="NCBI Taxonomy" id="1121316"/>
    <lineage>
        <taxon>Bacteria</taxon>
        <taxon>Bacillati</taxon>
        <taxon>Bacillota</taxon>
        <taxon>Clostridia</taxon>
        <taxon>Eubacteriales</taxon>
        <taxon>Clostridiaceae</taxon>
        <taxon>Clostridium</taxon>
    </lineage>
</organism>
<evidence type="ECO:0000313" key="3">
    <source>
        <dbReference type="Proteomes" id="UP000184447"/>
    </source>
</evidence>
<accession>A0A1M5TQ17</accession>
<dbReference type="GO" id="GO:0015297">
    <property type="term" value="F:antiporter activity"/>
    <property type="evidence" value="ECO:0007669"/>
    <property type="project" value="InterPro"/>
</dbReference>
<keyword evidence="1" id="KW-1133">Transmembrane helix</keyword>
<sequence>MASTSVIMVGNAIGAGEQELAYSYGRKILKLSFIVSAVISIIIIALNPYIGMIFKMPITVVFTLITVQEIYKFISCAKRFKSKKWINNLIKLEGVVE</sequence>
<dbReference type="Proteomes" id="UP000184447">
    <property type="component" value="Unassembled WGS sequence"/>
</dbReference>
<feature type="transmembrane region" description="Helical" evidence="1">
    <location>
        <begin position="56"/>
        <end position="74"/>
    </location>
</feature>
<dbReference type="OrthoDB" id="9780160at2"/>
<proteinExistence type="predicted"/>
<feature type="transmembrane region" description="Helical" evidence="1">
    <location>
        <begin position="28"/>
        <end position="50"/>
    </location>
</feature>
<dbReference type="GO" id="GO:0042910">
    <property type="term" value="F:xenobiotic transmembrane transporter activity"/>
    <property type="evidence" value="ECO:0007669"/>
    <property type="project" value="InterPro"/>
</dbReference>
<keyword evidence="3" id="KW-1185">Reference proteome</keyword>
<dbReference type="Pfam" id="PF01554">
    <property type="entry name" value="MatE"/>
    <property type="match status" value="1"/>
</dbReference>
<dbReference type="EMBL" id="FQXM01000006">
    <property type="protein sequence ID" value="SHH52686.1"/>
    <property type="molecule type" value="Genomic_DNA"/>
</dbReference>
<dbReference type="STRING" id="1121316.SAMN02745207_01424"/>
<protein>
    <submittedName>
        <fullName evidence="2">MatE protein</fullName>
    </submittedName>
</protein>
<evidence type="ECO:0000256" key="1">
    <source>
        <dbReference type="SAM" id="Phobius"/>
    </source>
</evidence>
<reference evidence="2 3" key="1">
    <citation type="submission" date="2016-11" db="EMBL/GenBank/DDBJ databases">
        <authorList>
            <person name="Jaros S."/>
            <person name="Januszkiewicz K."/>
            <person name="Wedrychowicz H."/>
        </authorList>
    </citation>
    <scope>NUCLEOTIDE SEQUENCE [LARGE SCALE GENOMIC DNA]</scope>
    <source>
        <strain evidence="2 3">DSM 8605</strain>
    </source>
</reference>
<dbReference type="InterPro" id="IPR002528">
    <property type="entry name" value="MATE_fam"/>
</dbReference>
<keyword evidence="1" id="KW-0472">Membrane</keyword>
<name>A0A1M5TQ17_9CLOT</name>
<dbReference type="RefSeq" id="WP_073337735.1">
    <property type="nucleotide sequence ID" value="NZ_FQXM01000006.1"/>
</dbReference>
<dbReference type="GO" id="GO:0016020">
    <property type="term" value="C:membrane"/>
    <property type="evidence" value="ECO:0007669"/>
    <property type="project" value="InterPro"/>
</dbReference>
<keyword evidence="1" id="KW-0812">Transmembrane</keyword>
<evidence type="ECO:0000313" key="2">
    <source>
        <dbReference type="EMBL" id="SHH52686.1"/>
    </source>
</evidence>